<sequence length="97" mass="10569">MDRVQRLAASMVNLGESASETHAGLHVLELAVAALIRSHPAPERFAEEFRRYWLQSGSLHSDDEVDPVAAARIDSALSILEEACPVPLRVRPPRTGG</sequence>
<keyword evidence="2" id="KW-1185">Reference proteome</keyword>
<proteinExistence type="predicted"/>
<name>A0ABQ2EEU1_9GAMM</name>
<evidence type="ECO:0000313" key="2">
    <source>
        <dbReference type="Proteomes" id="UP000599009"/>
    </source>
</evidence>
<dbReference type="RefSeq" id="WP_165942284.1">
    <property type="nucleotide sequence ID" value="NZ_SJRX01000001.1"/>
</dbReference>
<reference evidence="2" key="1">
    <citation type="journal article" date="2019" name="Int. J. Syst. Evol. Microbiol.">
        <title>The Global Catalogue of Microorganisms (GCM) 10K type strain sequencing project: providing services to taxonomists for standard genome sequencing and annotation.</title>
        <authorList>
            <consortium name="The Broad Institute Genomics Platform"/>
            <consortium name="The Broad Institute Genome Sequencing Center for Infectious Disease"/>
            <person name="Wu L."/>
            <person name="Ma J."/>
        </authorList>
    </citation>
    <scope>NUCLEOTIDE SEQUENCE [LARGE SCALE GENOMIC DNA]</scope>
    <source>
        <strain evidence="2">CGMCC 1.8985</strain>
    </source>
</reference>
<protein>
    <submittedName>
        <fullName evidence="1">Uncharacterized protein</fullName>
    </submittedName>
</protein>
<comment type="caution">
    <text evidence="1">The sequence shown here is derived from an EMBL/GenBank/DDBJ whole genome shotgun (WGS) entry which is preliminary data.</text>
</comment>
<gene>
    <name evidence="1" type="ORF">GCM10011394_17630</name>
</gene>
<accession>A0ABQ2EEU1</accession>
<evidence type="ECO:0000313" key="1">
    <source>
        <dbReference type="EMBL" id="GGK08711.1"/>
    </source>
</evidence>
<dbReference type="EMBL" id="BMME01000001">
    <property type="protein sequence ID" value="GGK08711.1"/>
    <property type="molecule type" value="Genomic_DNA"/>
</dbReference>
<dbReference type="Proteomes" id="UP000599009">
    <property type="component" value="Unassembled WGS sequence"/>
</dbReference>
<organism evidence="1 2">
    <name type="scientific">Luteimonas terricola</name>
    <dbReference type="NCBI Taxonomy" id="645597"/>
    <lineage>
        <taxon>Bacteria</taxon>
        <taxon>Pseudomonadati</taxon>
        <taxon>Pseudomonadota</taxon>
        <taxon>Gammaproteobacteria</taxon>
        <taxon>Lysobacterales</taxon>
        <taxon>Lysobacteraceae</taxon>
        <taxon>Luteimonas</taxon>
    </lineage>
</organism>